<keyword evidence="5 8" id="KW-0371">Homeobox</keyword>
<dbReference type="PANTHER" id="PTHR45714">
    <property type="entry name" value="HOMEOBOX-LEUCINE ZIPPER PROTEIN HAT14"/>
    <property type="match status" value="1"/>
</dbReference>
<evidence type="ECO:0000256" key="4">
    <source>
        <dbReference type="ARBA" id="ARBA00023125"/>
    </source>
</evidence>
<evidence type="ECO:0000259" key="12">
    <source>
        <dbReference type="PROSITE" id="PS50071"/>
    </source>
</evidence>
<dbReference type="PANTHER" id="PTHR45714:SF72">
    <property type="entry name" value="HOMEOBOX-LEUCINE ZIPPER PROTEIN HOX26-RELATED"/>
    <property type="match status" value="1"/>
</dbReference>
<dbReference type="EMBL" id="JAYMYR010000007">
    <property type="protein sequence ID" value="KAK7354660.1"/>
    <property type="molecule type" value="Genomic_DNA"/>
</dbReference>
<sequence>MEDDEPCITSLSLGLGMGGHVPRKEKEKQKQKLPSLDLTFEICPRGEQMIHVDQQQQQQLHDDKAKGLLCLKHPNENNSPESSNNSNNGTRKKLKLTKEQAATLEDIFKLHTTLNPAQKQALAEKLNLKHRQVEVWFQNRRARTKLKQTEVDCEFLKKCCEKLTDENLRLKKELQELRAQKIGPKPLYIQLSKATTLSICSSCEKELKPNEGKKGGITDVVQNSSHKLQNSVGVKGI</sequence>
<feature type="coiled-coil region" evidence="10">
    <location>
        <begin position="146"/>
        <end position="180"/>
    </location>
</feature>
<feature type="region of interest" description="Disordered" evidence="11">
    <location>
        <begin position="70"/>
        <end position="94"/>
    </location>
</feature>
<comment type="similarity">
    <text evidence="2">Belongs to the HD-ZIP homeobox family. Class II subfamily.</text>
</comment>
<feature type="region of interest" description="Disordered" evidence="11">
    <location>
        <begin position="1"/>
        <end position="33"/>
    </location>
</feature>
<dbReference type="Pfam" id="PF00046">
    <property type="entry name" value="Homeodomain"/>
    <property type="match status" value="1"/>
</dbReference>
<accession>A0AAN9MGX9</accession>
<dbReference type="PROSITE" id="PS50071">
    <property type="entry name" value="HOMEOBOX_2"/>
    <property type="match status" value="1"/>
</dbReference>
<evidence type="ECO:0000256" key="11">
    <source>
        <dbReference type="SAM" id="MobiDB-lite"/>
    </source>
</evidence>
<evidence type="ECO:0000256" key="5">
    <source>
        <dbReference type="ARBA" id="ARBA00023155"/>
    </source>
</evidence>
<comment type="caution">
    <text evidence="13">The sequence shown here is derived from an EMBL/GenBank/DDBJ whole genome shotgun (WGS) entry which is preliminary data.</text>
</comment>
<dbReference type="InterPro" id="IPR017970">
    <property type="entry name" value="Homeobox_CS"/>
</dbReference>
<comment type="subcellular location">
    <subcellularLocation>
        <location evidence="1 8 9">Nucleus</location>
    </subcellularLocation>
</comment>
<feature type="DNA-binding region" description="Homeobox" evidence="8">
    <location>
        <begin position="89"/>
        <end position="148"/>
    </location>
</feature>
<evidence type="ECO:0000256" key="6">
    <source>
        <dbReference type="ARBA" id="ARBA00023163"/>
    </source>
</evidence>
<evidence type="ECO:0000256" key="7">
    <source>
        <dbReference type="ARBA" id="ARBA00023242"/>
    </source>
</evidence>
<evidence type="ECO:0000256" key="2">
    <source>
        <dbReference type="ARBA" id="ARBA00006074"/>
    </source>
</evidence>
<evidence type="ECO:0000256" key="1">
    <source>
        <dbReference type="ARBA" id="ARBA00004123"/>
    </source>
</evidence>
<evidence type="ECO:0000256" key="10">
    <source>
        <dbReference type="SAM" id="Coils"/>
    </source>
</evidence>
<dbReference type="GO" id="GO:0043565">
    <property type="term" value="F:sequence-specific DNA binding"/>
    <property type="evidence" value="ECO:0007669"/>
    <property type="project" value="InterPro"/>
</dbReference>
<keyword evidence="7 8" id="KW-0539">Nucleus</keyword>
<name>A0AAN9MGX9_PHACN</name>
<feature type="compositionally biased region" description="Low complexity" evidence="11">
    <location>
        <begin position="76"/>
        <end position="88"/>
    </location>
</feature>
<feature type="domain" description="Homeobox" evidence="12">
    <location>
        <begin position="87"/>
        <end position="147"/>
    </location>
</feature>
<protein>
    <recommendedName>
        <fullName evidence="12">Homeobox domain-containing protein</fullName>
    </recommendedName>
</protein>
<dbReference type="Pfam" id="PF02183">
    <property type="entry name" value="HALZ"/>
    <property type="match status" value="1"/>
</dbReference>
<dbReference type="CDD" id="cd00086">
    <property type="entry name" value="homeodomain"/>
    <property type="match status" value="1"/>
</dbReference>
<evidence type="ECO:0000313" key="14">
    <source>
        <dbReference type="Proteomes" id="UP001374584"/>
    </source>
</evidence>
<dbReference type="PROSITE" id="PS00027">
    <property type="entry name" value="HOMEOBOX_1"/>
    <property type="match status" value="1"/>
</dbReference>
<reference evidence="13 14" key="1">
    <citation type="submission" date="2024-01" db="EMBL/GenBank/DDBJ databases">
        <title>The genomes of 5 underutilized Papilionoideae crops provide insights into root nodulation and disease resistanc.</title>
        <authorList>
            <person name="Jiang F."/>
        </authorList>
    </citation>
    <scope>NUCLEOTIDE SEQUENCE [LARGE SCALE GENOMIC DNA]</scope>
    <source>
        <strain evidence="13">JINMINGXINNONG_FW02</strain>
        <tissue evidence="13">Leaves</tissue>
    </source>
</reference>
<keyword evidence="14" id="KW-1185">Reference proteome</keyword>
<dbReference type="InterPro" id="IPR050762">
    <property type="entry name" value="HD-ZIP_Homeobox_LZ_Class_II"/>
</dbReference>
<dbReference type="SUPFAM" id="SSF46689">
    <property type="entry name" value="Homeodomain-like"/>
    <property type="match status" value="1"/>
</dbReference>
<evidence type="ECO:0000256" key="8">
    <source>
        <dbReference type="PROSITE-ProRule" id="PRU00108"/>
    </source>
</evidence>
<evidence type="ECO:0000256" key="9">
    <source>
        <dbReference type="RuleBase" id="RU000682"/>
    </source>
</evidence>
<dbReference type="SMART" id="SM00340">
    <property type="entry name" value="HALZ"/>
    <property type="match status" value="1"/>
</dbReference>
<keyword evidence="6" id="KW-0804">Transcription</keyword>
<dbReference type="AlphaFoldDB" id="A0AAN9MGX9"/>
<dbReference type="Gene3D" id="1.10.10.60">
    <property type="entry name" value="Homeodomain-like"/>
    <property type="match status" value="1"/>
</dbReference>
<keyword evidence="4 8" id="KW-0238">DNA-binding</keyword>
<keyword evidence="10" id="KW-0175">Coiled coil</keyword>
<dbReference type="GO" id="GO:0000981">
    <property type="term" value="F:DNA-binding transcription factor activity, RNA polymerase II-specific"/>
    <property type="evidence" value="ECO:0007669"/>
    <property type="project" value="InterPro"/>
</dbReference>
<gene>
    <name evidence="13" type="ORF">VNO80_20126</name>
</gene>
<proteinExistence type="inferred from homology"/>
<dbReference type="SMART" id="SM00389">
    <property type="entry name" value="HOX"/>
    <property type="match status" value="1"/>
</dbReference>
<dbReference type="InterPro" id="IPR001356">
    <property type="entry name" value="HD"/>
</dbReference>
<keyword evidence="3" id="KW-0805">Transcription regulation</keyword>
<dbReference type="InterPro" id="IPR003106">
    <property type="entry name" value="Leu_zip_homeo"/>
</dbReference>
<organism evidence="13 14">
    <name type="scientific">Phaseolus coccineus</name>
    <name type="common">Scarlet runner bean</name>
    <name type="synonym">Phaseolus multiflorus</name>
    <dbReference type="NCBI Taxonomy" id="3886"/>
    <lineage>
        <taxon>Eukaryota</taxon>
        <taxon>Viridiplantae</taxon>
        <taxon>Streptophyta</taxon>
        <taxon>Embryophyta</taxon>
        <taxon>Tracheophyta</taxon>
        <taxon>Spermatophyta</taxon>
        <taxon>Magnoliopsida</taxon>
        <taxon>eudicotyledons</taxon>
        <taxon>Gunneridae</taxon>
        <taxon>Pentapetalae</taxon>
        <taxon>rosids</taxon>
        <taxon>fabids</taxon>
        <taxon>Fabales</taxon>
        <taxon>Fabaceae</taxon>
        <taxon>Papilionoideae</taxon>
        <taxon>50 kb inversion clade</taxon>
        <taxon>NPAAA clade</taxon>
        <taxon>indigoferoid/millettioid clade</taxon>
        <taxon>Phaseoleae</taxon>
        <taxon>Phaseolus</taxon>
    </lineage>
</organism>
<dbReference type="InterPro" id="IPR009057">
    <property type="entry name" value="Homeodomain-like_sf"/>
</dbReference>
<evidence type="ECO:0000313" key="13">
    <source>
        <dbReference type="EMBL" id="KAK7354660.1"/>
    </source>
</evidence>
<evidence type="ECO:0000256" key="3">
    <source>
        <dbReference type="ARBA" id="ARBA00023015"/>
    </source>
</evidence>
<dbReference type="Proteomes" id="UP001374584">
    <property type="component" value="Unassembled WGS sequence"/>
</dbReference>
<dbReference type="GO" id="GO:0005634">
    <property type="term" value="C:nucleus"/>
    <property type="evidence" value="ECO:0007669"/>
    <property type="project" value="UniProtKB-SubCell"/>
</dbReference>